<evidence type="ECO:0000256" key="1">
    <source>
        <dbReference type="ARBA" id="ARBA00022737"/>
    </source>
</evidence>
<dbReference type="InterPro" id="IPR011990">
    <property type="entry name" value="TPR-like_helical_dom_sf"/>
</dbReference>
<dbReference type="Pfam" id="PF01535">
    <property type="entry name" value="PPR"/>
    <property type="match status" value="3"/>
</dbReference>
<feature type="repeat" description="PPR" evidence="2">
    <location>
        <begin position="98"/>
        <end position="132"/>
    </location>
</feature>
<dbReference type="PROSITE" id="PS51375">
    <property type="entry name" value="PPR"/>
    <property type="match status" value="1"/>
</dbReference>
<gene>
    <name evidence="3" type="ORF">RchiOBHm_Chr6g0264781</name>
</gene>
<dbReference type="Gene3D" id="1.25.40.10">
    <property type="entry name" value="Tetratricopeptide repeat domain"/>
    <property type="match status" value="1"/>
</dbReference>
<dbReference type="Gramene" id="PRQ23748">
    <property type="protein sequence ID" value="PRQ23748"/>
    <property type="gene ID" value="RchiOBHm_Chr6g0264781"/>
</dbReference>
<dbReference type="STRING" id="74649.A0A2P6PP92"/>
<dbReference type="SUPFAM" id="SSF48452">
    <property type="entry name" value="TPR-like"/>
    <property type="match status" value="1"/>
</dbReference>
<proteinExistence type="predicted"/>
<sequence>MGFPETRGRAKTLLNRYVSGDSGPPPAVFLDRLLDCAKSYVRANRIGDAVDCFNRMVEVEIYASVEYVNIVMTALVRRNMFEEARELYGTMLGRGVGDCATLNVMMRACLKEGKPEAAEEYFRKARGRGIAADAALGLFVRVLIRVWLWYCWVK</sequence>
<reference evidence="3 4" key="1">
    <citation type="journal article" date="2018" name="Nat. Genet.">
        <title>The Rosa genome provides new insights in the design of modern roses.</title>
        <authorList>
            <person name="Bendahmane M."/>
        </authorList>
    </citation>
    <scope>NUCLEOTIDE SEQUENCE [LARGE SCALE GENOMIC DNA]</scope>
    <source>
        <strain evidence="4">cv. Old Blush</strain>
    </source>
</reference>
<comment type="caution">
    <text evidence="3">The sequence shown here is derived from an EMBL/GenBank/DDBJ whole genome shotgun (WGS) entry which is preliminary data.</text>
</comment>
<dbReference type="EMBL" id="PDCK01000044">
    <property type="protein sequence ID" value="PRQ23748.1"/>
    <property type="molecule type" value="Genomic_DNA"/>
</dbReference>
<evidence type="ECO:0000313" key="4">
    <source>
        <dbReference type="Proteomes" id="UP000238479"/>
    </source>
</evidence>
<dbReference type="NCBIfam" id="TIGR00756">
    <property type="entry name" value="PPR"/>
    <property type="match status" value="3"/>
</dbReference>
<protein>
    <submittedName>
        <fullName evidence="3">Putative tetratricopeptide-like helical domain-containing protein</fullName>
    </submittedName>
</protein>
<dbReference type="PANTHER" id="PTHR46862">
    <property type="entry name" value="OS07G0661900 PROTEIN"/>
    <property type="match status" value="1"/>
</dbReference>
<dbReference type="InterPro" id="IPR002885">
    <property type="entry name" value="PPR_rpt"/>
</dbReference>
<dbReference type="AlphaFoldDB" id="A0A2P6PP92"/>
<keyword evidence="4" id="KW-1185">Reference proteome</keyword>
<evidence type="ECO:0000256" key="2">
    <source>
        <dbReference type="PROSITE-ProRule" id="PRU00708"/>
    </source>
</evidence>
<accession>A0A2P6PP92</accession>
<keyword evidence="1" id="KW-0677">Repeat</keyword>
<evidence type="ECO:0000313" key="3">
    <source>
        <dbReference type="EMBL" id="PRQ23748.1"/>
    </source>
</evidence>
<dbReference type="Proteomes" id="UP000238479">
    <property type="component" value="Chromosome 6"/>
</dbReference>
<organism evidence="3 4">
    <name type="scientific">Rosa chinensis</name>
    <name type="common">China rose</name>
    <dbReference type="NCBI Taxonomy" id="74649"/>
    <lineage>
        <taxon>Eukaryota</taxon>
        <taxon>Viridiplantae</taxon>
        <taxon>Streptophyta</taxon>
        <taxon>Embryophyta</taxon>
        <taxon>Tracheophyta</taxon>
        <taxon>Spermatophyta</taxon>
        <taxon>Magnoliopsida</taxon>
        <taxon>eudicotyledons</taxon>
        <taxon>Gunneridae</taxon>
        <taxon>Pentapetalae</taxon>
        <taxon>rosids</taxon>
        <taxon>fabids</taxon>
        <taxon>Rosales</taxon>
        <taxon>Rosaceae</taxon>
        <taxon>Rosoideae</taxon>
        <taxon>Rosoideae incertae sedis</taxon>
        <taxon>Rosa</taxon>
    </lineage>
</organism>
<dbReference type="PANTHER" id="PTHR46862:SF3">
    <property type="entry name" value="OS07G0661900 PROTEIN"/>
    <property type="match status" value="1"/>
</dbReference>
<name>A0A2P6PP92_ROSCH</name>